<dbReference type="SUPFAM" id="SSF51338">
    <property type="entry name" value="Composite domain of metallo-dependent hydrolases"/>
    <property type="match status" value="1"/>
</dbReference>
<evidence type="ECO:0000256" key="5">
    <source>
        <dbReference type="ARBA" id="ARBA00022801"/>
    </source>
</evidence>
<evidence type="ECO:0000256" key="7">
    <source>
        <dbReference type="NCBIfam" id="TIGR02967"/>
    </source>
</evidence>
<dbReference type="InterPro" id="IPR014311">
    <property type="entry name" value="Guanine_deaminase"/>
</dbReference>
<dbReference type="GO" id="GO:0008270">
    <property type="term" value="F:zinc ion binding"/>
    <property type="evidence" value="ECO:0007669"/>
    <property type="project" value="UniProtKB-UniRule"/>
</dbReference>
<dbReference type="Gene3D" id="3.20.20.140">
    <property type="entry name" value="Metal-dependent hydrolases"/>
    <property type="match status" value="1"/>
</dbReference>
<comment type="function">
    <text evidence="8">Catalyzes the hydrolytic deamination of guanine, producing xanthine and ammonia.</text>
</comment>
<evidence type="ECO:0000313" key="12">
    <source>
        <dbReference type="Proteomes" id="UP001156601"/>
    </source>
</evidence>
<evidence type="ECO:0000256" key="3">
    <source>
        <dbReference type="ARBA" id="ARBA00012781"/>
    </source>
</evidence>
<dbReference type="SUPFAM" id="SSF51556">
    <property type="entry name" value="Metallo-dependent hydrolases"/>
    <property type="match status" value="1"/>
</dbReference>
<dbReference type="RefSeq" id="WP_284216576.1">
    <property type="nucleotide sequence ID" value="NZ_BSOT01000005.1"/>
</dbReference>
<comment type="pathway">
    <text evidence="1 8">Purine metabolism; guanine degradation; xanthine from guanine: step 1/1.</text>
</comment>
<accession>A0AA37SVQ9</accession>
<dbReference type="AlphaFoldDB" id="A0AA37SVQ9"/>
<dbReference type="Gene3D" id="2.30.40.10">
    <property type="entry name" value="Urease, subunit C, domain 1"/>
    <property type="match status" value="1"/>
</dbReference>
<evidence type="ECO:0000256" key="2">
    <source>
        <dbReference type="ARBA" id="ARBA00006745"/>
    </source>
</evidence>
<protein>
    <recommendedName>
        <fullName evidence="3 7">Guanine deaminase</fullName>
        <shortName evidence="8">Guanase</shortName>
        <ecNumber evidence="3 7">3.5.4.3</ecNumber>
    </recommendedName>
    <alternativeName>
        <fullName evidence="8">Guanine aminohydrolase</fullName>
    </alternativeName>
</protein>
<reference evidence="11" key="1">
    <citation type="journal article" date="2014" name="Int. J. Syst. Evol. Microbiol.">
        <title>Complete genome sequence of Corynebacterium casei LMG S-19264T (=DSM 44701T), isolated from a smear-ripened cheese.</title>
        <authorList>
            <consortium name="US DOE Joint Genome Institute (JGI-PGF)"/>
            <person name="Walter F."/>
            <person name="Albersmeier A."/>
            <person name="Kalinowski J."/>
            <person name="Ruckert C."/>
        </authorList>
    </citation>
    <scope>NUCLEOTIDE SEQUENCE</scope>
    <source>
        <strain evidence="11">NBRC 110023</strain>
    </source>
</reference>
<dbReference type="EC" id="3.5.4.3" evidence="3 7"/>
<dbReference type="GO" id="GO:0005829">
    <property type="term" value="C:cytosol"/>
    <property type="evidence" value="ECO:0007669"/>
    <property type="project" value="TreeGrafter"/>
</dbReference>
<comment type="cofactor">
    <cofactor evidence="8">
        <name>Zn(2+)</name>
        <dbReference type="ChEBI" id="CHEBI:29105"/>
    </cofactor>
    <text evidence="8">Binds 1 zinc ion per subunit.</text>
</comment>
<name>A0AA37SVQ9_9ALTE</name>
<comment type="catalytic activity">
    <reaction evidence="8">
        <text>guanine + H2O + H(+) = xanthine + NH4(+)</text>
        <dbReference type="Rhea" id="RHEA:14665"/>
        <dbReference type="ChEBI" id="CHEBI:15377"/>
        <dbReference type="ChEBI" id="CHEBI:15378"/>
        <dbReference type="ChEBI" id="CHEBI:16235"/>
        <dbReference type="ChEBI" id="CHEBI:17712"/>
        <dbReference type="ChEBI" id="CHEBI:28938"/>
        <dbReference type="EC" id="3.5.4.3"/>
    </reaction>
</comment>
<feature type="domain" description="Aminodeoxyfutalosine deaminase/Imidazolonepropionase-like composite" evidence="10">
    <location>
        <begin position="32"/>
        <end position="57"/>
    </location>
</feature>
<dbReference type="InterPro" id="IPR032466">
    <property type="entry name" value="Metal_Hydrolase"/>
</dbReference>
<dbReference type="EMBL" id="BSOT01000005">
    <property type="protein sequence ID" value="GLR70272.1"/>
    <property type="molecule type" value="Genomic_DNA"/>
</dbReference>
<evidence type="ECO:0000256" key="1">
    <source>
        <dbReference type="ARBA" id="ARBA00004984"/>
    </source>
</evidence>
<evidence type="ECO:0000256" key="8">
    <source>
        <dbReference type="RuleBase" id="RU366009"/>
    </source>
</evidence>
<dbReference type="InterPro" id="IPR006680">
    <property type="entry name" value="Amidohydro-rel"/>
</dbReference>
<feature type="domain" description="Amidohydrolase-related" evidence="9">
    <location>
        <begin position="67"/>
        <end position="425"/>
    </location>
</feature>
<evidence type="ECO:0000256" key="6">
    <source>
        <dbReference type="ARBA" id="ARBA00022833"/>
    </source>
</evidence>
<evidence type="ECO:0000259" key="9">
    <source>
        <dbReference type="Pfam" id="PF01979"/>
    </source>
</evidence>
<dbReference type="FunFam" id="3.20.20.140:FF:000022">
    <property type="entry name" value="Guanine deaminase"/>
    <property type="match status" value="1"/>
</dbReference>
<dbReference type="PANTHER" id="PTHR11271:SF6">
    <property type="entry name" value="GUANINE DEAMINASE"/>
    <property type="match status" value="1"/>
</dbReference>
<proteinExistence type="inferred from homology"/>
<dbReference type="Pfam" id="PF22039">
    <property type="entry name" value="HUTI_composite_bact"/>
    <property type="match status" value="1"/>
</dbReference>
<dbReference type="InterPro" id="IPR011059">
    <property type="entry name" value="Metal-dep_hydrolase_composite"/>
</dbReference>
<dbReference type="GO" id="GO:0008892">
    <property type="term" value="F:guanine deaminase activity"/>
    <property type="evidence" value="ECO:0007669"/>
    <property type="project" value="UniProtKB-UniRule"/>
</dbReference>
<dbReference type="NCBIfam" id="TIGR02967">
    <property type="entry name" value="guan_deamin"/>
    <property type="match status" value="1"/>
</dbReference>
<dbReference type="Pfam" id="PF01979">
    <property type="entry name" value="Amidohydro_1"/>
    <property type="match status" value="1"/>
</dbReference>
<keyword evidence="5 8" id="KW-0378">Hydrolase</keyword>
<dbReference type="GO" id="GO:0006147">
    <property type="term" value="P:guanine catabolic process"/>
    <property type="evidence" value="ECO:0007669"/>
    <property type="project" value="UniProtKB-UniRule"/>
</dbReference>
<comment type="caution">
    <text evidence="11">The sequence shown here is derived from an EMBL/GenBank/DDBJ whole genome shotgun (WGS) entry which is preliminary data.</text>
</comment>
<sequence>MISTPYIYRANIAHFPKVSTSPKDDLIYQKDGGLVVKGDKIIALGEYAAIKAAYPDAVTIDYSNKLIVPGLIDGHVHFPQTEMIASYGEQLLTWLEQYTFPTECKFSSFDYCQKMADIFLSQLVANGTTTALAFSTVHSHSADALFAAASKRNMAMITGKVCMDRHCPNELSDSAESAVSDSEALIKKWHGLGRNLYAITPRFAPTSTDAQLNALGELAADYPDVFIQTHLSENLEEIEWVKQLFPARKSYLDVYAHFGLLRKRAVFGHCVHMTDDDWQSLADAGATAAFCPSSNLFLGSGFFDKANADKFNVNIALASDVGAGTSFNLLRTYGEAYKISQINGAPIDALNGLYMMTQGAAAALDLEADIGNLNPNSFADFVVLDPHFNDLSTLRIDANAECADILFALSILGDERCIKQTYIAGVAQLGTTNSHKESVNAVA</sequence>
<dbReference type="InterPro" id="IPR054418">
    <property type="entry name" value="MQNX/HUTI_composite_N"/>
</dbReference>
<dbReference type="NCBIfam" id="NF006679">
    <property type="entry name" value="PRK09228.1"/>
    <property type="match status" value="1"/>
</dbReference>
<organism evidence="11 12">
    <name type="scientific">Agaribacter marinus</name>
    <dbReference type="NCBI Taxonomy" id="1431249"/>
    <lineage>
        <taxon>Bacteria</taxon>
        <taxon>Pseudomonadati</taxon>
        <taxon>Pseudomonadota</taxon>
        <taxon>Gammaproteobacteria</taxon>
        <taxon>Alteromonadales</taxon>
        <taxon>Alteromonadaceae</taxon>
        <taxon>Agaribacter</taxon>
    </lineage>
</organism>
<reference evidence="11" key="2">
    <citation type="submission" date="2023-01" db="EMBL/GenBank/DDBJ databases">
        <title>Draft genome sequence of Agaribacter marinus strain NBRC 110023.</title>
        <authorList>
            <person name="Sun Q."/>
            <person name="Mori K."/>
        </authorList>
    </citation>
    <scope>NUCLEOTIDE SEQUENCE</scope>
    <source>
        <strain evidence="11">NBRC 110023</strain>
    </source>
</reference>
<evidence type="ECO:0000256" key="4">
    <source>
        <dbReference type="ARBA" id="ARBA00022723"/>
    </source>
</evidence>
<keyword evidence="12" id="KW-1185">Reference proteome</keyword>
<comment type="similarity">
    <text evidence="2 8">Belongs to the metallo-dependent hydrolases superfamily. ATZ/TRZ family.</text>
</comment>
<keyword evidence="6 8" id="KW-0862">Zinc</keyword>
<dbReference type="InterPro" id="IPR051607">
    <property type="entry name" value="Metallo-dep_hydrolases"/>
</dbReference>
<evidence type="ECO:0000313" key="11">
    <source>
        <dbReference type="EMBL" id="GLR70272.1"/>
    </source>
</evidence>
<dbReference type="Proteomes" id="UP001156601">
    <property type="component" value="Unassembled WGS sequence"/>
</dbReference>
<gene>
    <name evidence="11" type="primary">guaD</name>
    <name evidence="11" type="ORF">GCM10007852_11800</name>
</gene>
<keyword evidence="4 8" id="KW-0479">Metal-binding</keyword>
<dbReference type="PANTHER" id="PTHR11271">
    <property type="entry name" value="GUANINE DEAMINASE"/>
    <property type="match status" value="1"/>
</dbReference>
<evidence type="ECO:0000259" key="10">
    <source>
        <dbReference type="Pfam" id="PF22039"/>
    </source>
</evidence>